<dbReference type="GO" id="GO:0036307">
    <property type="term" value="F:23S rRNA (adenine(2030)-N(6))-methyltransferase activity"/>
    <property type="evidence" value="ECO:0007669"/>
    <property type="project" value="UniProtKB-UniRule"/>
</dbReference>
<dbReference type="Gene3D" id="3.40.50.150">
    <property type="entry name" value="Vaccinia Virus protein VP39"/>
    <property type="match status" value="1"/>
</dbReference>
<dbReference type="PANTHER" id="PTHR37426:SF1">
    <property type="entry name" value="RIBOSOMAL RNA LARGE SUBUNIT METHYLTRANSFERASE J"/>
    <property type="match status" value="1"/>
</dbReference>
<feature type="active site" description="Proton acceptor" evidence="1">
    <location>
        <position position="173"/>
    </location>
</feature>
<dbReference type="GO" id="GO:0005829">
    <property type="term" value="C:cytosol"/>
    <property type="evidence" value="ECO:0007669"/>
    <property type="project" value="TreeGrafter"/>
</dbReference>
<keyword evidence="1 2" id="KW-0489">Methyltransferase</keyword>
<organism evidence="2 4">
    <name type="scientific">Xanthobacter flavus</name>
    <dbReference type="NCBI Taxonomy" id="281"/>
    <lineage>
        <taxon>Bacteria</taxon>
        <taxon>Pseudomonadati</taxon>
        <taxon>Pseudomonadota</taxon>
        <taxon>Alphaproteobacteria</taxon>
        <taxon>Hyphomicrobiales</taxon>
        <taxon>Xanthobacteraceae</taxon>
        <taxon>Xanthobacter</taxon>
    </lineage>
</organism>
<dbReference type="EMBL" id="BSDO01000007">
    <property type="protein sequence ID" value="GLI24496.1"/>
    <property type="molecule type" value="Genomic_DNA"/>
</dbReference>
<comment type="function">
    <text evidence="1">Specifically methylates the adenine in position 2030 of 23S rRNA.</text>
</comment>
<evidence type="ECO:0000313" key="5">
    <source>
        <dbReference type="Proteomes" id="UP001245370"/>
    </source>
</evidence>
<dbReference type="EMBL" id="JAVDPY010000014">
    <property type="protein sequence ID" value="MDR6336645.1"/>
    <property type="molecule type" value="Genomic_DNA"/>
</dbReference>
<feature type="binding site" evidence="1">
    <location>
        <position position="18"/>
    </location>
    <ligand>
        <name>S-adenosyl-L-methionine</name>
        <dbReference type="ChEBI" id="CHEBI:59789"/>
    </ligand>
</feature>
<sequence>MNYRHAFHAGNPADVMKHAALARVLAYLGKKDAPYRVLDTHAGAGLYDLDGINARKTGEADAGIEAVLAAQDAGTLPAPAAALLAPYLDCVRGLRESGRKLYPGSPALALALSRPQDKFLFCELNKEERAKLEKRVGEAPGAEGRVKVLAQDGWQAIAAHLPPRERRGVVLVDPPFEEPGEFQRMVAGLEAAHRRFATGIFMLWYPIKDLRAVDAFRRDVAHLKLPKTLRVELDFAQVRALDTLSGSGLIIVNPPFTLADEMKTVLNALAPLLARDGKGRARVSWLTEAG</sequence>
<reference evidence="2" key="1">
    <citation type="submission" date="2022-12" db="EMBL/GenBank/DDBJ databases">
        <title>Reference genome sequencing for broad-spectrum identification of bacterial and archaeal isolates by mass spectrometry.</title>
        <authorList>
            <person name="Sekiguchi Y."/>
            <person name="Tourlousse D.M."/>
        </authorList>
    </citation>
    <scope>NUCLEOTIDE SEQUENCE</scope>
    <source>
        <strain evidence="2">301</strain>
    </source>
</reference>
<dbReference type="EC" id="2.1.1.266" evidence="1"/>
<dbReference type="GeneID" id="95764941"/>
<dbReference type="PANTHER" id="PTHR37426">
    <property type="entry name" value="RIBOSOMAL RNA LARGE SUBUNIT METHYLTRANSFERASE J"/>
    <property type="match status" value="1"/>
</dbReference>
<dbReference type="Pfam" id="PF04378">
    <property type="entry name" value="RsmJ"/>
    <property type="match status" value="1"/>
</dbReference>
<feature type="binding site" evidence="1">
    <location>
        <position position="123"/>
    </location>
    <ligand>
        <name>S-adenosyl-L-methionine</name>
        <dbReference type="ChEBI" id="CHEBI:59789"/>
    </ligand>
</feature>
<keyword evidence="1" id="KW-0698">rRNA processing</keyword>
<dbReference type="GO" id="GO:0003723">
    <property type="term" value="F:RNA binding"/>
    <property type="evidence" value="ECO:0007669"/>
    <property type="project" value="UniProtKB-UniRule"/>
</dbReference>
<evidence type="ECO:0000313" key="2">
    <source>
        <dbReference type="EMBL" id="GLI24496.1"/>
    </source>
</evidence>
<evidence type="ECO:0000313" key="4">
    <source>
        <dbReference type="Proteomes" id="UP001144397"/>
    </source>
</evidence>
<proteinExistence type="inferred from homology"/>
<feature type="binding site" evidence="1">
    <location>
        <position position="173"/>
    </location>
    <ligand>
        <name>S-adenosyl-L-methionine</name>
        <dbReference type="ChEBI" id="CHEBI:59789"/>
    </ligand>
</feature>
<gene>
    <name evidence="1 2" type="primary">rlmJ</name>
    <name evidence="3" type="ORF">GGQ86_005148</name>
    <name evidence="2" type="ORF">XFLAVUS301_41700</name>
</gene>
<accession>A0A9W6FLL2</accession>
<comment type="subunit">
    <text evidence="1">Monomer.</text>
</comment>
<keyword evidence="5" id="KW-1185">Reference proteome</keyword>
<dbReference type="InterPro" id="IPR029063">
    <property type="entry name" value="SAM-dependent_MTases_sf"/>
</dbReference>
<feature type="site" description="Interaction with substrate rRNA" evidence="1">
    <location>
        <position position="3"/>
    </location>
</feature>
<feature type="binding site" evidence="1">
    <location>
        <position position="41"/>
    </location>
    <ligand>
        <name>S-adenosyl-L-methionine</name>
        <dbReference type="ChEBI" id="CHEBI:59789"/>
    </ligand>
</feature>
<reference evidence="3 5" key="2">
    <citation type="submission" date="2023-07" db="EMBL/GenBank/DDBJ databases">
        <title>Genomic Encyclopedia of Type Strains, Phase IV (KMG-IV): sequencing the most valuable type-strain genomes for metagenomic binning, comparative biology and taxonomic classification.</title>
        <authorList>
            <person name="Goeker M."/>
        </authorList>
    </citation>
    <scope>NUCLEOTIDE SEQUENCE [LARGE SCALE GENOMIC DNA]</scope>
    <source>
        <strain evidence="3 5">DSM 338</strain>
    </source>
</reference>
<dbReference type="SUPFAM" id="SSF53335">
    <property type="entry name" value="S-adenosyl-L-methionine-dependent methyltransferases"/>
    <property type="match status" value="1"/>
</dbReference>
<dbReference type="RefSeq" id="WP_281809241.1">
    <property type="nucleotide sequence ID" value="NZ_BSDO01000007.1"/>
</dbReference>
<dbReference type="AlphaFoldDB" id="A0A9W6FLL2"/>
<dbReference type="Proteomes" id="UP001245370">
    <property type="component" value="Unassembled WGS sequence"/>
</dbReference>
<evidence type="ECO:0000313" key="3">
    <source>
        <dbReference type="EMBL" id="MDR6336645.1"/>
    </source>
</evidence>
<dbReference type="InterPro" id="IPR007473">
    <property type="entry name" value="RlmJ"/>
</dbReference>
<comment type="similarity">
    <text evidence="1">Belongs to the RlmJ family.</text>
</comment>
<name>A0A9W6FLL2_XANFL</name>
<keyword evidence="1" id="KW-0694">RNA-binding</keyword>
<feature type="binding site" evidence="1">
    <location>
        <begin position="152"/>
        <end position="153"/>
    </location>
    <ligand>
        <name>S-adenosyl-L-methionine</name>
        <dbReference type="ChEBI" id="CHEBI:59789"/>
    </ligand>
</feature>
<dbReference type="HAMAP" id="MF_00934">
    <property type="entry name" value="23SrRNA_methyltr_J"/>
    <property type="match status" value="1"/>
</dbReference>
<protein>
    <recommendedName>
        <fullName evidence="1">Ribosomal RNA large subunit methyltransferase J</fullName>
        <ecNumber evidence="1">2.1.1.266</ecNumber>
    </recommendedName>
    <alternativeName>
        <fullName evidence="1">23S rRNA (adenine(2030)-N6)-methyltransferase</fullName>
    </alternativeName>
    <alternativeName>
        <fullName evidence="1">23S rRNA m6A2030 methyltransferase</fullName>
    </alternativeName>
</protein>
<feature type="binding site" evidence="1">
    <location>
        <position position="105"/>
    </location>
    <ligand>
        <name>S-adenosyl-L-methionine</name>
        <dbReference type="ChEBI" id="CHEBI:59789"/>
    </ligand>
</feature>
<dbReference type="Proteomes" id="UP001144397">
    <property type="component" value="Unassembled WGS sequence"/>
</dbReference>
<comment type="catalytic activity">
    <reaction evidence="1">
        <text>adenosine(2030) in 23S rRNA + S-adenosyl-L-methionine = N(6)-methyladenosine(2030) in 23S rRNA + S-adenosyl-L-homocysteine + H(+)</text>
        <dbReference type="Rhea" id="RHEA:43736"/>
        <dbReference type="Rhea" id="RHEA-COMP:10668"/>
        <dbReference type="Rhea" id="RHEA-COMP:10669"/>
        <dbReference type="ChEBI" id="CHEBI:15378"/>
        <dbReference type="ChEBI" id="CHEBI:57856"/>
        <dbReference type="ChEBI" id="CHEBI:59789"/>
        <dbReference type="ChEBI" id="CHEBI:74411"/>
        <dbReference type="ChEBI" id="CHEBI:74449"/>
        <dbReference type="EC" id="2.1.1.266"/>
    </reaction>
</comment>
<evidence type="ECO:0000256" key="1">
    <source>
        <dbReference type="HAMAP-Rule" id="MF_00934"/>
    </source>
</evidence>
<keyword evidence="1" id="KW-0949">S-adenosyl-L-methionine</keyword>
<dbReference type="GO" id="GO:0070475">
    <property type="term" value="P:rRNA base methylation"/>
    <property type="evidence" value="ECO:0007669"/>
    <property type="project" value="UniProtKB-UniRule"/>
</dbReference>
<keyword evidence="1 3" id="KW-0808">Transferase</keyword>
<comment type="caution">
    <text evidence="2">The sequence shown here is derived from an EMBL/GenBank/DDBJ whole genome shotgun (WGS) entry which is preliminary data.</text>
</comment>